<organism evidence="1 2">
    <name type="scientific">Fusarium gaditjirri</name>
    <dbReference type="NCBI Taxonomy" id="282569"/>
    <lineage>
        <taxon>Eukaryota</taxon>
        <taxon>Fungi</taxon>
        <taxon>Dikarya</taxon>
        <taxon>Ascomycota</taxon>
        <taxon>Pezizomycotina</taxon>
        <taxon>Sordariomycetes</taxon>
        <taxon>Hypocreomycetidae</taxon>
        <taxon>Hypocreales</taxon>
        <taxon>Nectriaceae</taxon>
        <taxon>Fusarium</taxon>
        <taxon>Fusarium nisikadoi species complex</taxon>
    </lineage>
</organism>
<comment type="caution">
    <text evidence="1">The sequence shown here is derived from an EMBL/GenBank/DDBJ whole genome shotgun (WGS) entry which is preliminary data.</text>
</comment>
<gene>
    <name evidence="1" type="ORF">FGADI_13290</name>
</gene>
<reference evidence="1" key="1">
    <citation type="journal article" date="2020" name="BMC Genomics">
        <title>Correction to: Identification and distribution of gene clusters required for synthesis of sphingolipid metabolism inhibitors in diverse species of the filamentous fungus Fusarium.</title>
        <authorList>
            <person name="Kim H.S."/>
            <person name="Lohmar J.M."/>
            <person name="Busman M."/>
            <person name="Brown D.W."/>
            <person name="Naumann T.A."/>
            <person name="Divon H.H."/>
            <person name="Lysoe E."/>
            <person name="Uhlig S."/>
            <person name="Proctor R.H."/>
        </authorList>
    </citation>
    <scope>NUCLEOTIDE SEQUENCE</scope>
    <source>
        <strain evidence="1">NRRL 45417</strain>
    </source>
</reference>
<accession>A0A8H4SPZ6</accession>
<name>A0A8H4SPZ6_9HYPO</name>
<dbReference type="Proteomes" id="UP000604273">
    <property type="component" value="Unassembled WGS sequence"/>
</dbReference>
<protein>
    <submittedName>
        <fullName evidence="1">Uncharacterized protein</fullName>
    </submittedName>
</protein>
<sequence>MSIYGLAITEFWTGRPGLWKRCPEMFTALMSTPKREVSPSRVHLNALIRVVNNAGGWDQFDQDVLESAILLDKFLALTKFKSLLLPLMWDPVTITPGLVESAVASWLGQDLLVKPVSRDLYILLQDIISYMKYTVNYWPSTERQATIGTNFFLKLQVLIYRLLHLSRLSELDNCIRLTTLVFQLSVTQYHGSQVAAMTFIPRLRQALIVARFWEDGVAEDLRFWCLYTGAMAAEASPDKD</sequence>
<evidence type="ECO:0000313" key="2">
    <source>
        <dbReference type="Proteomes" id="UP000604273"/>
    </source>
</evidence>
<dbReference type="OrthoDB" id="4144003at2759"/>
<proteinExistence type="predicted"/>
<reference evidence="1" key="2">
    <citation type="submission" date="2020-05" db="EMBL/GenBank/DDBJ databases">
        <authorList>
            <person name="Kim H.-S."/>
            <person name="Proctor R.H."/>
            <person name="Brown D.W."/>
        </authorList>
    </citation>
    <scope>NUCLEOTIDE SEQUENCE</scope>
    <source>
        <strain evidence="1">NRRL 45417</strain>
    </source>
</reference>
<evidence type="ECO:0000313" key="1">
    <source>
        <dbReference type="EMBL" id="KAF4943614.1"/>
    </source>
</evidence>
<dbReference type="AlphaFoldDB" id="A0A8H4SPZ6"/>
<keyword evidence="2" id="KW-1185">Reference proteome</keyword>
<dbReference type="EMBL" id="JABFAI010000523">
    <property type="protein sequence ID" value="KAF4943614.1"/>
    <property type="molecule type" value="Genomic_DNA"/>
</dbReference>